<reference evidence="1 2" key="1">
    <citation type="submission" date="2021-11" db="EMBL/GenBank/DDBJ databases">
        <title>Draft genome sequence of Paenibacillus profundus YoMME, a new Gram-positive bacteria with exoelectrogenic properties.</title>
        <authorList>
            <person name="Hubenova Y."/>
            <person name="Hubenova E."/>
            <person name="Manasiev Y."/>
            <person name="Peykov S."/>
            <person name="Mitov M."/>
        </authorList>
    </citation>
    <scope>NUCLEOTIDE SEQUENCE [LARGE SCALE GENOMIC DNA]</scope>
    <source>
        <strain evidence="1 2">YoMME</strain>
    </source>
</reference>
<accession>A0ABS8YE85</accession>
<sequence length="137" mass="15254">MTTIYSAPSTSIVRQQSIFALQQVLVSLTQRSVEQCHVRFVEPALFPEHSILIYSQDELNHPESPLRLKSTLHADEMLIAYIDSRGLLITAGSEATMEQACHLACKLISEQCASPAQRPRLKELFWRGSASSISQAV</sequence>
<protein>
    <submittedName>
        <fullName evidence="1">Uncharacterized protein</fullName>
    </submittedName>
</protein>
<gene>
    <name evidence="1" type="ORF">LQV63_04900</name>
</gene>
<comment type="caution">
    <text evidence="1">The sequence shown here is derived from an EMBL/GenBank/DDBJ whole genome shotgun (WGS) entry which is preliminary data.</text>
</comment>
<organism evidence="1 2">
    <name type="scientific">Paenibacillus profundus</name>
    <dbReference type="NCBI Taxonomy" id="1173085"/>
    <lineage>
        <taxon>Bacteria</taxon>
        <taxon>Bacillati</taxon>
        <taxon>Bacillota</taxon>
        <taxon>Bacilli</taxon>
        <taxon>Bacillales</taxon>
        <taxon>Paenibacillaceae</taxon>
        <taxon>Paenibacillus</taxon>
    </lineage>
</organism>
<evidence type="ECO:0000313" key="2">
    <source>
        <dbReference type="Proteomes" id="UP001199916"/>
    </source>
</evidence>
<dbReference type="EMBL" id="JAJNBZ010000002">
    <property type="protein sequence ID" value="MCE5168651.1"/>
    <property type="molecule type" value="Genomic_DNA"/>
</dbReference>
<proteinExistence type="predicted"/>
<dbReference type="RefSeq" id="WP_019419354.1">
    <property type="nucleotide sequence ID" value="NZ_JAJNBZ010000002.1"/>
</dbReference>
<evidence type="ECO:0000313" key="1">
    <source>
        <dbReference type="EMBL" id="MCE5168651.1"/>
    </source>
</evidence>
<keyword evidence="2" id="KW-1185">Reference proteome</keyword>
<name>A0ABS8YE85_9BACL</name>
<dbReference type="Proteomes" id="UP001199916">
    <property type="component" value="Unassembled WGS sequence"/>
</dbReference>